<accession>A0ACB7S077</accession>
<dbReference type="EMBL" id="CM023486">
    <property type="protein sequence ID" value="KAH6927464.1"/>
    <property type="molecule type" value="Genomic_DNA"/>
</dbReference>
<sequence>MGQRRGKRKARGSSLESPNGSVKMGRQDTHQQEDVATLQLGTPTADSDMSSEADKILGGLLSRLRQQTALDEACLSNIQEILVDREVGEEEEQFLLSAKKYLEEKTKTVLELVPEIDGALQCIAENQ</sequence>
<name>A0ACB7S077_HYAAI</name>
<reference evidence="1" key="1">
    <citation type="submission" date="2020-05" db="EMBL/GenBank/DDBJ databases">
        <title>Large-scale comparative analyses of tick genomes elucidate their genetic diversity and vector capacities.</title>
        <authorList>
            <person name="Jia N."/>
            <person name="Wang J."/>
            <person name="Shi W."/>
            <person name="Du L."/>
            <person name="Sun Y."/>
            <person name="Zhan W."/>
            <person name="Jiang J."/>
            <person name="Wang Q."/>
            <person name="Zhang B."/>
            <person name="Ji P."/>
            <person name="Sakyi L.B."/>
            <person name="Cui X."/>
            <person name="Yuan T."/>
            <person name="Jiang B."/>
            <person name="Yang W."/>
            <person name="Lam T.T.-Y."/>
            <person name="Chang Q."/>
            <person name="Ding S."/>
            <person name="Wang X."/>
            <person name="Zhu J."/>
            <person name="Ruan X."/>
            <person name="Zhao L."/>
            <person name="Wei J."/>
            <person name="Que T."/>
            <person name="Du C."/>
            <person name="Cheng J."/>
            <person name="Dai P."/>
            <person name="Han X."/>
            <person name="Huang E."/>
            <person name="Gao Y."/>
            <person name="Liu J."/>
            <person name="Shao H."/>
            <person name="Ye R."/>
            <person name="Li L."/>
            <person name="Wei W."/>
            <person name="Wang X."/>
            <person name="Wang C."/>
            <person name="Yang T."/>
            <person name="Huo Q."/>
            <person name="Li W."/>
            <person name="Guo W."/>
            <person name="Chen H."/>
            <person name="Zhou L."/>
            <person name="Ni X."/>
            <person name="Tian J."/>
            <person name="Zhou Y."/>
            <person name="Sheng Y."/>
            <person name="Liu T."/>
            <person name="Pan Y."/>
            <person name="Xia L."/>
            <person name="Li J."/>
            <person name="Zhao F."/>
            <person name="Cao W."/>
        </authorList>
    </citation>
    <scope>NUCLEOTIDE SEQUENCE</scope>
    <source>
        <strain evidence="1">Hyas-2018</strain>
    </source>
</reference>
<keyword evidence="2" id="KW-1185">Reference proteome</keyword>
<proteinExistence type="predicted"/>
<comment type="caution">
    <text evidence="1">The sequence shown here is derived from an EMBL/GenBank/DDBJ whole genome shotgun (WGS) entry which is preliminary data.</text>
</comment>
<organism evidence="1 2">
    <name type="scientific">Hyalomma asiaticum</name>
    <name type="common">Tick</name>
    <dbReference type="NCBI Taxonomy" id="266040"/>
    <lineage>
        <taxon>Eukaryota</taxon>
        <taxon>Metazoa</taxon>
        <taxon>Ecdysozoa</taxon>
        <taxon>Arthropoda</taxon>
        <taxon>Chelicerata</taxon>
        <taxon>Arachnida</taxon>
        <taxon>Acari</taxon>
        <taxon>Parasitiformes</taxon>
        <taxon>Ixodida</taxon>
        <taxon>Ixodoidea</taxon>
        <taxon>Ixodidae</taxon>
        <taxon>Hyalomminae</taxon>
        <taxon>Hyalomma</taxon>
    </lineage>
</organism>
<protein>
    <submittedName>
        <fullName evidence="1">Uncharacterized protein</fullName>
    </submittedName>
</protein>
<evidence type="ECO:0000313" key="2">
    <source>
        <dbReference type="Proteomes" id="UP000821845"/>
    </source>
</evidence>
<gene>
    <name evidence="1" type="ORF">HPB50_004295</name>
</gene>
<dbReference type="Proteomes" id="UP000821845">
    <property type="component" value="Chromosome 6"/>
</dbReference>
<evidence type="ECO:0000313" key="1">
    <source>
        <dbReference type="EMBL" id="KAH6927464.1"/>
    </source>
</evidence>